<dbReference type="Gene3D" id="3.90.1750.10">
    <property type="entry name" value="Hect, E3 ligase catalytic domains"/>
    <property type="match status" value="1"/>
</dbReference>
<dbReference type="PANTHER" id="PTHR45700">
    <property type="entry name" value="UBIQUITIN-PROTEIN LIGASE E3C"/>
    <property type="match status" value="1"/>
</dbReference>
<dbReference type="InterPro" id="IPR044611">
    <property type="entry name" value="E3A/B/C-like"/>
</dbReference>
<dbReference type="SMART" id="SM00119">
    <property type="entry name" value="HECTc"/>
    <property type="match status" value="1"/>
</dbReference>
<evidence type="ECO:0000256" key="3">
    <source>
        <dbReference type="ARBA" id="ARBA00022679"/>
    </source>
</evidence>
<evidence type="ECO:0000313" key="9">
    <source>
        <dbReference type="EMBL" id="VDH92010.1"/>
    </source>
</evidence>
<dbReference type="GO" id="GO:0006511">
    <property type="term" value="P:ubiquitin-dependent protein catabolic process"/>
    <property type="evidence" value="ECO:0007669"/>
    <property type="project" value="TreeGrafter"/>
</dbReference>
<name>A0A8B6BKQ4_MYTGA</name>
<dbReference type="PROSITE" id="PS50237">
    <property type="entry name" value="HECT"/>
    <property type="match status" value="2"/>
</dbReference>
<dbReference type="InterPro" id="IPR001660">
    <property type="entry name" value="SAM"/>
</dbReference>
<dbReference type="InterPro" id="IPR035983">
    <property type="entry name" value="Hect_E3_ubiquitin_ligase"/>
</dbReference>
<feature type="region of interest" description="Disordered" evidence="6">
    <location>
        <begin position="53"/>
        <end position="85"/>
    </location>
</feature>
<evidence type="ECO:0000256" key="4">
    <source>
        <dbReference type="ARBA" id="ARBA00022786"/>
    </source>
</evidence>
<dbReference type="SUPFAM" id="SSF56204">
    <property type="entry name" value="Hect, E3 ligase catalytic domain"/>
    <property type="match status" value="1"/>
</dbReference>
<dbReference type="PROSITE" id="PS50105">
    <property type="entry name" value="SAM_DOMAIN"/>
    <property type="match status" value="1"/>
</dbReference>
<reference evidence="9" key="1">
    <citation type="submission" date="2018-11" db="EMBL/GenBank/DDBJ databases">
        <authorList>
            <person name="Alioto T."/>
            <person name="Alioto T."/>
        </authorList>
    </citation>
    <scope>NUCLEOTIDE SEQUENCE</scope>
</reference>
<evidence type="ECO:0000313" key="10">
    <source>
        <dbReference type="Proteomes" id="UP000596742"/>
    </source>
</evidence>
<keyword evidence="4 5" id="KW-0833">Ubl conjugation pathway</keyword>
<keyword evidence="3" id="KW-0808">Transferase</keyword>
<protein>
    <recommendedName>
        <fullName evidence="2">HECT-type E3 ubiquitin transferase</fullName>
        <ecNumber evidence="2">2.3.2.26</ecNumber>
    </recommendedName>
</protein>
<evidence type="ECO:0000256" key="6">
    <source>
        <dbReference type="SAM" id="MobiDB-lite"/>
    </source>
</evidence>
<comment type="caution">
    <text evidence="9">The sequence shown here is derived from an EMBL/GenBank/DDBJ whole genome shotgun (WGS) entry which is preliminary data.</text>
</comment>
<keyword evidence="10" id="KW-1185">Reference proteome</keyword>
<dbReference type="GO" id="GO:0061630">
    <property type="term" value="F:ubiquitin protein ligase activity"/>
    <property type="evidence" value="ECO:0007669"/>
    <property type="project" value="UniProtKB-EC"/>
</dbReference>
<evidence type="ECO:0000256" key="5">
    <source>
        <dbReference type="PROSITE-ProRule" id="PRU00104"/>
    </source>
</evidence>
<dbReference type="InterPro" id="IPR013761">
    <property type="entry name" value="SAM/pointed_sf"/>
</dbReference>
<feature type="domain" description="SAM" evidence="7">
    <location>
        <begin position="1"/>
        <end position="64"/>
    </location>
</feature>
<dbReference type="Pfam" id="PF00632">
    <property type="entry name" value="HECT"/>
    <property type="match status" value="1"/>
</dbReference>
<sequence>MAEKSIQAVLFELGLGTISQRFIEHKINFELAKKLSDEELSALGVGTIGDRIRPKEKLNSQNTELPVPHSSPQASGSTSGSTPRSLLDRIRRERSLLFSSGSGKSNIPKNLPRNQKKSKEKTWTGTFICMADKSQGRVPSVSEKEVLIKAQLGFKRIQFCLEDKEEDVLAKISENETGFYQLQDIGGFELLRCRQNCRQLELVDCPWTVRDLKATLGSQGKIYLRPIQINLSTQSTVQSTHIEKREACKTCGDSFSIHELRKHVKLCHEKDLSNESDSELYDPHITETNVEETDEIQSEKIPDNIMENMEQVESSNNNSGSSVNSNNETIIESIIVSSTYQSSLDGKEVNDVIPIDDVFLQSRDDSSSAINVDPVDNLMTDESNIITLINNCLNYLIENSINDPVDILRYLQKNIVTGRELEISSIETPTDGDTNFISVDRHELIETAFDEVGALTDLRPTLEVQFYGENAVDSGGPRKEFFRLILREIKEKYFEPVRPFAKMEDYETIGKILALSMLQNGKIPQFLDFSLVDELFESSSPSLVVLNLRKGLDSLGLYKIGSSLPQFRHLFNTKPPILTLKGAITMLKPNFSEPGTNRRSLQTRVYSVFTKYLREVSSGRRENISLHSILMFATGADEEPILGFAVGPEICFSESETYNSFLPTSNTCINRLTLPIPSAEKDLPTNEILFHLYDLAFANTYYGLS</sequence>
<accession>A0A8B6BKQ4</accession>
<dbReference type="PANTHER" id="PTHR45700:SF2">
    <property type="entry name" value="UBIQUITIN-PROTEIN LIGASE E3C"/>
    <property type="match status" value="1"/>
</dbReference>
<comment type="caution">
    <text evidence="5">Lacks conserved residue(s) required for the propagation of feature annotation.</text>
</comment>
<dbReference type="Gene3D" id="1.10.150.50">
    <property type="entry name" value="Transcription Factor, Ets-1"/>
    <property type="match status" value="1"/>
</dbReference>
<feature type="domain" description="HECT" evidence="8">
    <location>
        <begin position="629"/>
        <end position="683"/>
    </location>
</feature>
<evidence type="ECO:0000259" key="8">
    <source>
        <dbReference type="PROSITE" id="PS50237"/>
    </source>
</evidence>
<feature type="active site" description="Glycyl thioester intermediate" evidence="5">
    <location>
        <position position="668"/>
    </location>
</feature>
<evidence type="ECO:0000259" key="7">
    <source>
        <dbReference type="PROSITE" id="PS50105"/>
    </source>
</evidence>
<dbReference type="EC" id="2.3.2.26" evidence="2"/>
<evidence type="ECO:0000256" key="1">
    <source>
        <dbReference type="ARBA" id="ARBA00000885"/>
    </source>
</evidence>
<gene>
    <name evidence="9" type="ORF">MGAL_10B056831</name>
</gene>
<dbReference type="InterPro" id="IPR000569">
    <property type="entry name" value="HECT_dom"/>
</dbReference>
<dbReference type="Proteomes" id="UP000596742">
    <property type="component" value="Unassembled WGS sequence"/>
</dbReference>
<dbReference type="AlphaFoldDB" id="A0A8B6BKQ4"/>
<feature type="compositionally biased region" description="Polar residues" evidence="6">
    <location>
        <begin position="99"/>
        <end position="108"/>
    </location>
</feature>
<feature type="domain" description="HECT" evidence="8">
    <location>
        <begin position="454"/>
        <end position="489"/>
    </location>
</feature>
<dbReference type="OrthoDB" id="6140673at2759"/>
<proteinExistence type="predicted"/>
<evidence type="ECO:0000256" key="2">
    <source>
        <dbReference type="ARBA" id="ARBA00012485"/>
    </source>
</evidence>
<organism evidence="9 10">
    <name type="scientific">Mytilus galloprovincialis</name>
    <name type="common">Mediterranean mussel</name>
    <dbReference type="NCBI Taxonomy" id="29158"/>
    <lineage>
        <taxon>Eukaryota</taxon>
        <taxon>Metazoa</taxon>
        <taxon>Spiralia</taxon>
        <taxon>Lophotrochozoa</taxon>
        <taxon>Mollusca</taxon>
        <taxon>Bivalvia</taxon>
        <taxon>Autobranchia</taxon>
        <taxon>Pteriomorphia</taxon>
        <taxon>Mytilida</taxon>
        <taxon>Mytiloidea</taxon>
        <taxon>Mytilidae</taxon>
        <taxon>Mytilinae</taxon>
        <taxon>Mytilus</taxon>
    </lineage>
</organism>
<dbReference type="EMBL" id="UYJE01000297">
    <property type="protein sequence ID" value="VDH92010.1"/>
    <property type="molecule type" value="Genomic_DNA"/>
</dbReference>
<comment type="catalytic activity">
    <reaction evidence="1">
        <text>S-ubiquitinyl-[E2 ubiquitin-conjugating enzyme]-L-cysteine + [acceptor protein]-L-lysine = [E2 ubiquitin-conjugating enzyme]-L-cysteine + N(6)-ubiquitinyl-[acceptor protein]-L-lysine.</text>
        <dbReference type="EC" id="2.3.2.26"/>
    </reaction>
</comment>
<feature type="compositionally biased region" description="Low complexity" evidence="6">
    <location>
        <begin position="70"/>
        <end position="83"/>
    </location>
</feature>
<feature type="region of interest" description="Disordered" evidence="6">
    <location>
        <begin position="99"/>
        <end position="119"/>
    </location>
</feature>
<dbReference type="GO" id="GO:0000209">
    <property type="term" value="P:protein polyubiquitination"/>
    <property type="evidence" value="ECO:0007669"/>
    <property type="project" value="InterPro"/>
</dbReference>
<dbReference type="Gene3D" id="3.30.2410.10">
    <property type="entry name" value="Hect, E3 ligase catalytic domain"/>
    <property type="match status" value="1"/>
</dbReference>